<keyword evidence="2" id="KW-1185">Reference proteome</keyword>
<dbReference type="OrthoDB" id="538223at2759"/>
<evidence type="ECO:0000313" key="2">
    <source>
        <dbReference type="Proteomes" id="UP000235371"/>
    </source>
</evidence>
<protein>
    <submittedName>
        <fullName evidence="1">Uncharacterized protein</fullName>
    </submittedName>
</protein>
<accession>A0A2J6SFE0</accession>
<gene>
    <name evidence="1" type="ORF">K444DRAFT_713352</name>
</gene>
<organism evidence="1 2">
    <name type="scientific">Hyaloscypha bicolor E</name>
    <dbReference type="NCBI Taxonomy" id="1095630"/>
    <lineage>
        <taxon>Eukaryota</taxon>
        <taxon>Fungi</taxon>
        <taxon>Dikarya</taxon>
        <taxon>Ascomycota</taxon>
        <taxon>Pezizomycotina</taxon>
        <taxon>Leotiomycetes</taxon>
        <taxon>Helotiales</taxon>
        <taxon>Hyaloscyphaceae</taxon>
        <taxon>Hyaloscypha</taxon>
        <taxon>Hyaloscypha bicolor</taxon>
    </lineage>
</organism>
<proteinExistence type="predicted"/>
<reference evidence="1 2" key="1">
    <citation type="submission" date="2016-04" db="EMBL/GenBank/DDBJ databases">
        <title>A degradative enzymes factory behind the ericoid mycorrhizal symbiosis.</title>
        <authorList>
            <consortium name="DOE Joint Genome Institute"/>
            <person name="Martino E."/>
            <person name="Morin E."/>
            <person name="Grelet G."/>
            <person name="Kuo A."/>
            <person name="Kohler A."/>
            <person name="Daghino S."/>
            <person name="Barry K."/>
            <person name="Choi C."/>
            <person name="Cichocki N."/>
            <person name="Clum A."/>
            <person name="Copeland A."/>
            <person name="Hainaut M."/>
            <person name="Haridas S."/>
            <person name="Labutti K."/>
            <person name="Lindquist E."/>
            <person name="Lipzen A."/>
            <person name="Khouja H.-R."/>
            <person name="Murat C."/>
            <person name="Ohm R."/>
            <person name="Olson A."/>
            <person name="Spatafora J."/>
            <person name="Veneault-Fourrey C."/>
            <person name="Henrissat B."/>
            <person name="Grigoriev I."/>
            <person name="Martin F."/>
            <person name="Perotto S."/>
        </authorList>
    </citation>
    <scope>NUCLEOTIDE SEQUENCE [LARGE SCALE GENOMIC DNA]</scope>
    <source>
        <strain evidence="1 2">E</strain>
    </source>
</reference>
<dbReference type="GeneID" id="36596369"/>
<dbReference type="STRING" id="1095630.A0A2J6SFE0"/>
<dbReference type="RefSeq" id="XP_024726389.1">
    <property type="nucleotide sequence ID" value="XM_024888293.1"/>
</dbReference>
<dbReference type="InParanoid" id="A0A2J6SFE0"/>
<evidence type="ECO:0000313" key="1">
    <source>
        <dbReference type="EMBL" id="PMD49485.1"/>
    </source>
</evidence>
<dbReference type="EMBL" id="KZ613921">
    <property type="protein sequence ID" value="PMD49485.1"/>
    <property type="molecule type" value="Genomic_DNA"/>
</dbReference>
<sequence>MIEGGGSSVKGPEQKLNEIYITVLENSVGHDYDDEEREDSYEMLRKVLGSIVILFAPLSTQSLTRLLDIPKIKVDQTLEDLHAILDIPKLQNRLIRLHHPSFPDFLLDKDRCGNHFWVNGKQAHEALAMSCIQLMSTSPKQDICGLDAPGVPVTDVANSRVEQCLPSELQYICLHWIQHLQKSIHRFLQKHLLHWFEALGWIGKVSKAIYAIASLESITMACNYPQVTKFVHNAKRFVLYNRSVIEQAPFQVYSSALVFAPLMSIVRKQFKDSVPQ</sequence>
<name>A0A2J6SFE0_9HELO</name>
<dbReference type="Proteomes" id="UP000235371">
    <property type="component" value="Unassembled WGS sequence"/>
</dbReference>
<dbReference type="AlphaFoldDB" id="A0A2J6SFE0"/>